<dbReference type="PANTHER" id="PTHR14469:SF0">
    <property type="entry name" value="FAMILY WITH SEQUENCE SIMILARITY 113"/>
    <property type="match status" value="1"/>
</dbReference>
<organism evidence="2 3">
    <name type="scientific">Caerostris extrusa</name>
    <name type="common">Bark spider</name>
    <name type="synonym">Caerostris bankana</name>
    <dbReference type="NCBI Taxonomy" id="172846"/>
    <lineage>
        <taxon>Eukaryota</taxon>
        <taxon>Metazoa</taxon>
        <taxon>Ecdysozoa</taxon>
        <taxon>Arthropoda</taxon>
        <taxon>Chelicerata</taxon>
        <taxon>Arachnida</taxon>
        <taxon>Araneae</taxon>
        <taxon>Araneomorphae</taxon>
        <taxon>Entelegynae</taxon>
        <taxon>Araneoidea</taxon>
        <taxon>Araneidae</taxon>
        <taxon>Caerostris</taxon>
    </lineage>
</organism>
<comment type="similarity">
    <text evidence="1">Belongs to the PC-esterase family.</text>
</comment>
<protein>
    <submittedName>
        <fullName evidence="2">PC-esterase domain-containing protein 1B</fullName>
    </submittedName>
</protein>
<comment type="caution">
    <text evidence="2">The sequence shown here is derived from an EMBL/GenBank/DDBJ whole genome shotgun (WGS) entry which is preliminary data.</text>
</comment>
<evidence type="ECO:0000313" key="2">
    <source>
        <dbReference type="EMBL" id="GIY78857.1"/>
    </source>
</evidence>
<dbReference type="EMBL" id="BPLR01015810">
    <property type="protein sequence ID" value="GIY78857.1"/>
    <property type="molecule type" value="Genomic_DNA"/>
</dbReference>
<dbReference type="Gene3D" id="3.40.50.1110">
    <property type="entry name" value="SGNH hydrolase"/>
    <property type="match status" value="1"/>
</dbReference>
<dbReference type="SUPFAM" id="SSF52266">
    <property type="entry name" value="SGNH hydrolase"/>
    <property type="match status" value="1"/>
</dbReference>
<reference evidence="2 3" key="1">
    <citation type="submission" date="2021-06" db="EMBL/GenBank/DDBJ databases">
        <title>Caerostris extrusa draft genome.</title>
        <authorList>
            <person name="Kono N."/>
            <person name="Arakawa K."/>
        </authorList>
    </citation>
    <scope>NUCLEOTIDE SEQUENCE [LARGE SCALE GENOMIC DNA]</scope>
</reference>
<keyword evidence="3" id="KW-1185">Reference proteome</keyword>
<dbReference type="PANTHER" id="PTHR14469">
    <property type="entry name" value="SARCOMA ANTIGEN NY-SAR-23"/>
    <property type="match status" value="1"/>
</dbReference>
<dbReference type="AlphaFoldDB" id="A0AAV4W865"/>
<accession>A0AAV4W865</accession>
<proteinExistence type="inferred from homology"/>
<name>A0AAV4W865_CAEEX</name>
<gene>
    <name evidence="2" type="primary">PCED1B</name>
    <name evidence="2" type="ORF">CEXT_478361</name>
</gene>
<sequence>MKKFRGDEKFPFAEEAEKVKKFACFCYEAINLTFLGLIGRVASALELSTTGFGSRPGGVMDACNGSESTLSTTCKMPNTIKKEKDDSKMFDIFLPKDMHKLLHRKRVVFMGDSDMRALYKDFICLWHNSKYIPNRILQNKQESTVFDDKLVSRSLETNGRYYREEREARLGNLQVKFFYLTKVYSKYVEYILTKVSKSSYPDIIIMNSCLWDLLRWGHDGVEDYKFNLYYLFRKLKRVMPGCLIIWITTPPVGNEMIVSLVEELKFLKHSLHLHILEANDHAKQVVIKNGFNVLDIHNHWQMKVHQRTDDGMRWKPEAIRFVTNLLLTRISLSYNFPLPHRYESSTMEEQKLGSEYYKKDADIEPERKEIVNFQTLFSIFPNTLLKENSGKRRNLWRHYRDETVHSFLTRERKKVRRRHRRQWQQQQHISRDYSQPPVDSFVPNFGCNSLARNVYYYNNQYDLVPPYRPAIFYSITVSSQIPLPPHGLHGYDFENSCSLLNDPVLTSSGISV</sequence>
<evidence type="ECO:0000256" key="1">
    <source>
        <dbReference type="ARBA" id="ARBA00037957"/>
    </source>
</evidence>
<evidence type="ECO:0000313" key="3">
    <source>
        <dbReference type="Proteomes" id="UP001054945"/>
    </source>
</evidence>
<dbReference type="Proteomes" id="UP001054945">
    <property type="component" value="Unassembled WGS sequence"/>
</dbReference>
<dbReference type="InterPro" id="IPR036514">
    <property type="entry name" value="SGNH_hydro_sf"/>
</dbReference>